<organism evidence="3 4">
    <name type="scientific">Triplophysa rosa</name>
    <name type="common">Cave loach</name>
    <dbReference type="NCBI Taxonomy" id="992332"/>
    <lineage>
        <taxon>Eukaryota</taxon>
        <taxon>Metazoa</taxon>
        <taxon>Chordata</taxon>
        <taxon>Craniata</taxon>
        <taxon>Vertebrata</taxon>
        <taxon>Euteleostomi</taxon>
        <taxon>Actinopterygii</taxon>
        <taxon>Neopterygii</taxon>
        <taxon>Teleostei</taxon>
        <taxon>Ostariophysi</taxon>
        <taxon>Cypriniformes</taxon>
        <taxon>Nemacheilidae</taxon>
        <taxon>Triplophysa</taxon>
    </lineage>
</organism>
<dbReference type="PANTHER" id="PTHR16222:SF17">
    <property type="entry name" value="SELENOPROTEIN J"/>
    <property type="match status" value="1"/>
</dbReference>
<reference evidence="3" key="1">
    <citation type="submission" date="2021-02" db="EMBL/GenBank/DDBJ databases">
        <title>Comparative genomics reveals that relaxation of natural selection precedes convergent phenotypic evolution of cavefish.</title>
        <authorList>
            <person name="Peng Z."/>
        </authorList>
    </citation>
    <scope>NUCLEOTIDE SEQUENCE</scope>
    <source>
        <tissue evidence="3">Muscle</tissue>
    </source>
</reference>
<dbReference type="SUPFAM" id="SSF101478">
    <property type="entry name" value="ADP-ribosylglycohydrolase"/>
    <property type="match status" value="1"/>
</dbReference>
<feature type="binding site" evidence="2">
    <location>
        <position position="327"/>
    </location>
    <ligand>
        <name>Mg(2+)</name>
        <dbReference type="ChEBI" id="CHEBI:18420"/>
        <label>1</label>
    </ligand>
</feature>
<comment type="cofactor">
    <cofactor evidence="2">
        <name>Mg(2+)</name>
        <dbReference type="ChEBI" id="CHEBI:18420"/>
    </cofactor>
    <text evidence="2">Binds 2 magnesium ions per subunit.</text>
</comment>
<evidence type="ECO:0000256" key="2">
    <source>
        <dbReference type="PIRSR" id="PIRSR605502-1"/>
    </source>
</evidence>
<keyword evidence="2" id="KW-0460">Magnesium</keyword>
<keyword evidence="4" id="KW-1185">Reference proteome</keyword>
<dbReference type="Proteomes" id="UP001059041">
    <property type="component" value="Linkage Group LG5"/>
</dbReference>
<sequence length="370" mass="40487">MYNNACTIRRVVTCILCPISSTEVGSQQTLPRELSLCNWRTSDSVIKVLPTKMALAQAERAIGAIIGAAVGDSAAQPLHWVYDLQKLSVLLSEMPQPEFWPQSANPFYRRNTGQQSCYGDQAFVLLESLSESGGLSVDDLQQRTYRFFGPGSEYDTPLNDPYRDKGAPRPQLPIEGPWRQASLKSFIKNVDAGKAETDNQIDGVAKLAPVVACYAGKPEMLERVEEVIRVTQNNDMCVTVTLAAARFLEHFILNGPDPKAMEAVLEQLSDPNRSNPQELDKAIIETQRAHSCCLPGAFQAALHGVLTAKSYEQAIRDTMSCGGCTCSRSSFIGACIGAQVGLEGIPSTWRSKTLRYNTLLDLAKKVVSPL</sequence>
<dbReference type="GO" id="GO:0046872">
    <property type="term" value="F:metal ion binding"/>
    <property type="evidence" value="ECO:0007669"/>
    <property type="project" value="UniProtKB-KW"/>
</dbReference>
<accession>A0A9W7WWU1</accession>
<dbReference type="Pfam" id="PF03747">
    <property type="entry name" value="ADP_ribosyl_GH"/>
    <property type="match status" value="1"/>
</dbReference>
<comment type="similarity">
    <text evidence="1">Belongs to the ADP-ribosylglycohydrolase family.</text>
</comment>
<dbReference type="InterPro" id="IPR005502">
    <property type="entry name" value="Ribosyl_crysJ1"/>
</dbReference>
<evidence type="ECO:0000313" key="3">
    <source>
        <dbReference type="EMBL" id="KAI7809917.1"/>
    </source>
</evidence>
<proteinExistence type="inferred from homology"/>
<gene>
    <name evidence="3" type="ORF">IRJ41_019888</name>
</gene>
<dbReference type="EMBL" id="JAFHDT010000005">
    <property type="protein sequence ID" value="KAI7809917.1"/>
    <property type="molecule type" value="Genomic_DNA"/>
</dbReference>
<protein>
    <submittedName>
        <fullName evidence="3">Selenoprotein J</fullName>
    </submittedName>
</protein>
<name>A0A9W7WWU1_TRIRA</name>
<keyword evidence="2" id="KW-0479">Metal-binding</keyword>
<evidence type="ECO:0000256" key="1">
    <source>
        <dbReference type="ARBA" id="ARBA00010702"/>
    </source>
</evidence>
<evidence type="ECO:0000313" key="4">
    <source>
        <dbReference type="Proteomes" id="UP001059041"/>
    </source>
</evidence>
<dbReference type="Gene3D" id="1.10.4080.10">
    <property type="entry name" value="ADP-ribosylation/Crystallin J1"/>
    <property type="match status" value="1"/>
</dbReference>
<dbReference type="InterPro" id="IPR036705">
    <property type="entry name" value="Ribosyl_crysJ1_sf"/>
</dbReference>
<dbReference type="AlphaFoldDB" id="A0A9W7WWU1"/>
<dbReference type="PANTHER" id="PTHR16222">
    <property type="entry name" value="ADP-RIBOSYLGLYCOHYDROLASE"/>
    <property type="match status" value="1"/>
</dbReference>
<comment type="caution">
    <text evidence="3">The sequence shown here is derived from an EMBL/GenBank/DDBJ whole genome shotgun (WGS) entry which is preliminary data.</text>
</comment>
<dbReference type="InterPro" id="IPR050792">
    <property type="entry name" value="ADP-ribosylglycohydrolase"/>
</dbReference>